<proteinExistence type="predicted"/>
<name>A0A2S4KNT5_9HYPO</name>
<dbReference type="OrthoDB" id="5402392at2759"/>
<gene>
    <name evidence="2" type="ORF">TPAR_07931</name>
</gene>
<protein>
    <submittedName>
        <fullName evidence="2">Uncharacterized protein</fullName>
    </submittedName>
</protein>
<reference evidence="2 3" key="1">
    <citation type="submission" date="2018-01" db="EMBL/GenBank/DDBJ databases">
        <title>Harnessing the power of phylogenomics to disentangle the directionality and signatures of interkingdom host jumping in the parasitic fungal genus Tolypocladium.</title>
        <authorList>
            <person name="Quandt C.A."/>
            <person name="Patterson W."/>
            <person name="Spatafora J.W."/>
        </authorList>
    </citation>
    <scope>NUCLEOTIDE SEQUENCE [LARGE SCALE GENOMIC DNA]</scope>
    <source>
        <strain evidence="2 3">NRBC 100945</strain>
    </source>
</reference>
<evidence type="ECO:0000256" key="1">
    <source>
        <dbReference type="SAM" id="MobiDB-lite"/>
    </source>
</evidence>
<evidence type="ECO:0000313" key="2">
    <source>
        <dbReference type="EMBL" id="POR31857.1"/>
    </source>
</evidence>
<organism evidence="2 3">
    <name type="scientific">Tolypocladium paradoxum</name>
    <dbReference type="NCBI Taxonomy" id="94208"/>
    <lineage>
        <taxon>Eukaryota</taxon>
        <taxon>Fungi</taxon>
        <taxon>Dikarya</taxon>
        <taxon>Ascomycota</taxon>
        <taxon>Pezizomycotina</taxon>
        <taxon>Sordariomycetes</taxon>
        <taxon>Hypocreomycetidae</taxon>
        <taxon>Hypocreales</taxon>
        <taxon>Ophiocordycipitaceae</taxon>
        <taxon>Tolypocladium</taxon>
    </lineage>
</organism>
<keyword evidence="3" id="KW-1185">Reference proteome</keyword>
<evidence type="ECO:0000313" key="3">
    <source>
        <dbReference type="Proteomes" id="UP000237481"/>
    </source>
</evidence>
<feature type="region of interest" description="Disordered" evidence="1">
    <location>
        <begin position="245"/>
        <end position="272"/>
    </location>
</feature>
<dbReference type="AlphaFoldDB" id="A0A2S4KNT5"/>
<accession>A0A2S4KNT5</accession>
<sequence length="524" mass="57553">MAAPTETVSKLQADLDQYIKPREQVNYIRRILALQLGSYTGERPAVPPLSLADSTRDVSPSTEVKGVQKEYLEALHANIAARRQFDEALQAGRPKDDLQSKPLSVGSELLEERLALLKLRQKRECLLAIQQSLHCLAEKPASAQNFLDTEEIFHGATALPSVPEAVINSFVAEQSTAQPDLQVRINQLGKTVLRAKLLLKQEERLLAEARARSKSKPDVVSNGAKLEALNTTRNELINWIETELSKASADEPDGSAEDTRHTHGPRSEDDQATIATQLRQIQDKYARCLAARKDLLALATRNPQPSIPPPAQPTSSAKHGYDDDPEPGNYLLTPYVEALLSISRHQKAAITHKSHMNSVLSKQSKDTGQILVHLAEESQLLPSYPMKDSLRRRSAIRNEMTTKSSDRPNISTLTKPWVFAADSAKIATLEAVAETIEGGQIALENSMKSLQSIDHLLGQGEDAVVDETTAVEPPDEDVWMSSEENKAAAARKHSQKKAGPSRQKGDPWSQLHGNLGLIGHGDED</sequence>
<feature type="compositionally biased region" description="Basic and acidic residues" evidence="1">
    <location>
        <begin position="257"/>
        <end position="269"/>
    </location>
</feature>
<feature type="region of interest" description="Disordered" evidence="1">
    <location>
        <begin position="471"/>
        <end position="524"/>
    </location>
</feature>
<comment type="caution">
    <text evidence="2">The sequence shown here is derived from an EMBL/GenBank/DDBJ whole genome shotgun (WGS) entry which is preliminary data.</text>
</comment>
<feature type="region of interest" description="Disordered" evidence="1">
    <location>
        <begin position="300"/>
        <end position="328"/>
    </location>
</feature>
<dbReference type="Proteomes" id="UP000237481">
    <property type="component" value="Unassembled WGS sequence"/>
</dbReference>
<dbReference type="EMBL" id="PKSG01000973">
    <property type="protein sequence ID" value="POR31857.1"/>
    <property type="molecule type" value="Genomic_DNA"/>
</dbReference>